<dbReference type="EC" id="2.4.1.250" evidence="4"/>
<keyword evidence="1 4" id="KW-0808">Transferase</keyword>
<evidence type="ECO:0000313" key="4">
    <source>
        <dbReference type="EMBL" id="CAD5945639.1"/>
    </source>
</evidence>
<evidence type="ECO:0000256" key="1">
    <source>
        <dbReference type="ARBA" id="ARBA00022679"/>
    </source>
</evidence>
<dbReference type="GO" id="GO:0102710">
    <property type="term" value="F:D-inositol-3-phosphate glycosyltransferase activity"/>
    <property type="evidence" value="ECO:0007669"/>
    <property type="project" value="UniProtKB-EC"/>
</dbReference>
<accession>A0AAD1Q0I7</accession>
<dbReference type="SUPFAM" id="SSF53756">
    <property type="entry name" value="UDP-Glycosyltransferase/glycogen phosphorylase"/>
    <property type="match status" value="1"/>
</dbReference>
<dbReference type="EMBL" id="LR882963">
    <property type="protein sequence ID" value="CAD5945639.1"/>
    <property type="molecule type" value="Genomic_DNA"/>
</dbReference>
<dbReference type="Pfam" id="PF12000">
    <property type="entry name" value="Glyco_trans_4_3"/>
    <property type="match status" value="1"/>
</dbReference>
<dbReference type="Proteomes" id="UP001153761">
    <property type="component" value="Chromosome"/>
</dbReference>
<dbReference type="CDD" id="cd03818">
    <property type="entry name" value="GT4_ExpC-like"/>
    <property type="match status" value="1"/>
</dbReference>
<dbReference type="Gene3D" id="3.40.50.2000">
    <property type="entry name" value="Glycogen Phosphorylase B"/>
    <property type="match status" value="1"/>
</dbReference>
<protein>
    <submittedName>
        <fullName evidence="4">D-inositol 3-phosphate glycosyltransferase</fullName>
        <ecNumber evidence="4">2.4.1.250</ecNumber>
    </submittedName>
</protein>
<name>A0AAD1Q0I7_PLAAG</name>
<dbReference type="InterPro" id="IPR001296">
    <property type="entry name" value="Glyco_trans_1"/>
</dbReference>
<feature type="domain" description="Glycosyl transferase family 1" evidence="2">
    <location>
        <begin position="250"/>
        <end position="416"/>
    </location>
</feature>
<dbReference type="GO" id="GO:0009103">
    <property type="term" value="P:lipopolysaccharide biosynthetic process"/>
    <property type="evidence" value="ECO:0007669"/>
    <property type="project" value="TreeGrafter"/>
</dbReference>
<dbReference type="Pfam" id="PF00534">
    <property type="entry name" value="Glycos_transf_1"/>
    <property type="match status" value="1"/>
</dbReference>
<dbReference type="AlphaFoldDB" id="A0AAD1Q0I7"/>
<sequence>MISLRVKITNYQLPITHYPLPITHYPLPIPYSLFPIPMKALFLHPNFPAQYRHIITTLGADPNNQIVFGTKNERPEWSIPGVEKAVFNPSREPSADTHQYVRVLESAVLQGQAVFRMAEQLKAKGFVPDIICGHSGWGPTLFVKEAFPNTPLLCYFEWFYHAEGSDADFDPSDPLSIDDKARIRVKNTPILIDLYSCDWGLSPTHWQQSQFPPELREKISVLHDGVDTSYFKPNPGAKLVLPNLDLSGVEELVTYVGRGMEPYRGFPEFIEAVAYIQERRPKCHVVVVGSERVCYGKPLPNGMSYKDYMLKKIPLDLSRIHFVGPLAYGQYLQVIQASDVHIYLTRPFVLSWSMIESMSTGCLVLGSDTAPVREVIQDGVNGLLVDFFSPKQIADRVDQVLDHPDRMAQLRVKARETALERYDLSKLLSKHLQLITQVANRSLPATVGRVESAMVLG</sequence>
<evidence type="ECO:0000259" key="3">
    <source>
        <dbReference type="Pfam" id="PF12000"/>
    </source>
</evidence>
<gene>
    <name evidence="4" type="primary">mshA</name>
    <name evidence="4" type="ORF">PANO66_02272</name>
</gene>
<evidence type="ECO:0000313" key="5">
    <source>
        <dbReference type="Proteomes" id="UP001153761"/>
    </source>
</evidence>
<organism evidence="4 5">
    <name type="scientific">Planktothrix agardhii</name>
    <name type="common">Oscillatoria agardhii</name>
    <dbReference type="NCBI Taxonomy" id="1160"/>
    <lineage>
        <taxon>Bacteria</taxon>
        <taxon>Bacillati</taxon>
        <taxon>Cyanobacteriota</taxon>
        <taxon>Cyanophyceae</taxon>
        <taxon>Oscillatoriophycideae</taxon>
        <taxon>Oscillatoriales</taxon>
        <taxon>Microcoleaceae</taxon>
        <taxon>Planktothrix</taxon>
    </lineage>
</organism>
<proteinExistence type="predicted"/>
<keyword evidence="4" id="KW-0328">Glycosyltransferase</keyword>
<dbReference type="InterPro" id="IPR022623">
    <property type="entry name" value="Glyco_trans_4"/>
</dbReference>
<evidence type="ECO:0000259" key="2">
    <source>
        <dbReference type="Pfam" id="PF00534"/>
    </source>
</evidence>
<dbReference type="PANTHER" id="PTHR46401">
    <property type="entry name" value="GLYCOSYLTRANSFERASE WBBK-RELATED"/>
    <property type="match status" value="1"/>
</dbReference>
<feature type="domain" description="Glycosyl transferase family 4" evidence="3">
    <location>
        <begin position="63"/>
        <end position="231"/>
    </location>
</feature>
<reference evidence="4" key="1">
    <citation type="submission" date="2020-09" db="EMBL/GenBank/DDBJ databases">
        <authorList>
            <person name="Blom J."/>
        </authorList>
    </citation>
    <scope>NUCLEOTIDE SEQUENCE</scope>
    <source>
        <strain evidence="4">No.66</strain>
    </source>
</reference>
<dbReference type="PANTHER" id="PTHR46401:SF2">
    <property type="entry name" value="GLYCOSYLTRANSFERASE WBBK-RELATED"/>
    <property type="match status" value="1"/>
</dbReference>